<dbReference type="Gene3D" id="2.130.10.10">
    <property type="entry name" value="YVTN repeat-like/Quinoprotein amine dehydrogenase"/>
    <property type="match status" value="1"/>
</dbReference>
<proteinExistence type="predicted"/>
<dbReference type="EMBL" id="PGCJ01000010">
    <property type="protein sequence ID" value="PLW57513.1"/>
    <property type="molecule type" value="Genomic_DNA"/>
</dbReference>
<dbReference type="PROSITE" id="PS50294">
    <property type="entry name" value="WD_REPEATS_REGION"/>
    <property type="match status" value="3"/>
</dbReference>
<dbReference type="InterPro" id="IPR001680">
    <property type="entry name" value="WD40_rpt"/>
</dbReference>
<name>A0A2N5W5L3_9BASI</name>
<dbReference type="PROSITE" id="PS50082">
    <property type="entry name" value="WD_REPEATS_2"/>
    <property type="match status" value="4"/>
</dbReference>
<dbReference type="CDD" id="cd00200">
    <property type="entry name" value="WD40"/>
    <property type="match status" value="1"/>
</dbReference>
<feature type="repeat" description="WD" evidence="3">
    <location>
        <begin position="235"/>
        <end position="276"/>
    </location>
</feature>
<evidence type="ECO:0000256" key="4">
    <source>
        <dbReference type="SAM" id="MobiDB-lite"/>
    </source>
</evidence>
<dbReference type="STRING" id="200324.A0A2N5W5L3"/>
<keyword evidence="6" id="KW-1185">Reference proteome</keyword>
<feature type="repeat" description="WD" evidence="3">
    <location>
        <begin position="419"/>
        <end position="452"/>
    </location>
</feature>
<dbReference type="InterPro" id="IPR019775">
    <property type="entry name" value="WD40_repeat_CS"/>
</dbReference>
<keyword evidence="1 3" id="KW-0853">WD repeat</keyword>
<dbReference type="InterPro" id="IPR051179">
    <property type="entry name" value="WD_repeat_multifunction"/>
</dbReference>
<feature type="compositionally biased region" description="Acidic residues" evidence="4">
    <location>
        <begin position="56"/>
        <end position="95"/>
    </location>
</feature>
<dbReference type="SMART" id="SM00320">
    <property type="entry name" value="WD40"/>
    <property type="match status" value="7"/>
</dbReference>
<feature type="compositionally biased region" description="Polar residues" evidence="4">
    <location>
        <begin position="8"/>
        <end position="20"/>
    </location>
</feature>
<evidence type="ECO:0000313" key="6">
    <source>
        <dbReference type="Proteomes" id="UP000235388"/>
    </source>
</evidence>
<dbReference type="Pfam" id="PF00400">
    <property type="entry name" value="WD40"/>
    <property type="match status" value="5"/>
</dbReference>
<dbReference type="PANTHER" id="PTHR19857:SF8">
    <property type="entry name" value="ANGIO-ASSOCIATED MIGRATORY CELL PROTEIN"/>
    <property type="match status" value="1"/>
</dbReference>
<accession>A0A2N5W5L3</accession>
<dbReference type="Proteomes" id="UP000235388">
    <property type="component" value="Unassembled WGS sequence"/>
</dbReference>
<dbReference type="PROSITE" id="PS00678">
    <property type="entry name" value="WD_REPEATS_1"/>
    <property type="match status" value="1"/>
</dbReference>
<comment type="caution">
    <text evidence="5">The sequence shown here is derived from an EMBL/GenBank/DDBJ whole genome shotgun (WGS) entry which is preliminary data.</text>
</comment>
<feature type="compositionally biased region" description="Polar residues" evidence="4">
    <location>
        <begin position="45"/>
        <end position="55"/>
    </location>
</feature>
<evidence type="ECO:0000256" key="2">
    <source>
        <dbReference type="ARBA" id="ARBA00022737"/>
    </source>
</evidence>
<dbReference type="AlphaFoldDB" id="A0A2N5W5L3"/>
<dbReference type="SMR" id="A0A2N5W5L3"/>
<feature type="repeat" description="WD" evidence="3">
    <location>
        <begin position="147"/>
        <end position="179"/>
    </location>
</feature>
<dbReference type="InterPro" id="IPR015943">
    <property type="entry name" value="WD40/YVTN_repeat-like_dom_sf"/>
</dbReference>
<gene>
    <name evidence="5" type="ORF">PCANC_02664</name>
</gene>
<feature type="repeat" description="WD" evidence="3">
    <location>
        <begin position="377"/>
        <end position="418"/>
    </location>
</feature>
<reference evidence="5 6" key="1">
    <citation type="submission" date="2017-11" db="EMBL/GenBank/DDBJ databases">
        <title>De novo assembly and phasing of dikaryotic genomes from two isolates of Puccinia coronata f. sp. avenae, the causal agent of oat crown rust.</title>
        <authorList>
            <person name="Miller M.E."/>
            <person name="Zhang Y."/>
            <person name="Omidvar V."/>
            <person name="Sperschneider J."/>
            <person name="Schwessinger B."/>
            <person name="Raley C."/>
            <person name="Palmer J.M."/>
            <person name="Garnica D."/>
            <person name="Upadhyaya N."/>
            <person name="Rathjen J."/>
            <person name="Taylor J.M."/>
            <person name="Park R.F."/>
            <person name="Dodds P.N."/>
            <person name="Hirsch C.D."/>
            <person name="Kianian S.F."/>
            <person name="Figueroa M."/>
        </authorList>
    </citation>
    <scope>NUCLEOTIDE SEQUENCE [LARGE SCALE GENOMIC DNA]</scope>
    <source>
        <strain evidence="5">12NC29</strain>
    </source>
</reference>
<evidence type="ECO:0000256" key="1">
    <source>
        <dbReference type="ARBA" id="ARBA00022574"/>
    </source>
</evidence>
<keyword evidence="2" id="KW-0677">Repeat</keyword>
<evidence type="ECO:0000256" key="3">
    <source>
        <dbReference type="PROSITE-ProRule" id="PRU00221"/>
    </source>
</evidence>
<protein>
    <submittedName>
        <fullName evidence="5">Uncharacterized protein</fullName>
    </submittedName>
</protein>
<dbReference type="InterPro" id="IPR036322">
    <property type="entry name" value="WD40_repeat_dom_sf"/>
</dbReference>
<sequence length="452" mass="49222">MDGIMENENIQTEASDINQVEDSEQYHQEGIQMNAEDIEAVIEFQSDQGETSMDQDSGDEGEAQADEDDEGEAHADEDNEGADAEMADPDEEADPPFDSSIQRFTKHQEPVFCLATHPINPEICASGGADDLGYIWNTATGDEILKLEGHTDSLSAIEFSRNGQFLATAGVDAAIKIWKNLDSQTFSKWEFLLNLEASEEVTWLTWHPKLPVLLAGFSDGMIYMWQIPSGSMRVFAGHDSMTTCGNFTPDGHKILSATDSGMLFIWDTKTGKTQKKINLNEGKFAFRAQEDQSGINSLVINGASTICILGGIANGGVRLVNLKMGTVIAAIDEHESHATVEVEIFEPEGLGVPLLISAGTDGTALIHDAASFKLRNSVRHQDAITTLVIHRATGKITTGSLDKTLSTWDLKTCEQLKVHSGHQDVVHMAKLTSDHKKLLSASDDGNVLVFEI</sequence>
<dbReference type="PANTHER" id="PTHR19857">
    <property type="entry name" value="MITOCHONDRIAL DIVISION PROTEIN 1-RELATED"/>
    <property type="match status" value="1"/>
</dbReference>
<dbReference type="OrthoDB" id="10261640at2759"/>
<feature type="region of interest" description="Disordered" evidence="4">
    <location>
        <begin position="1"/>
        <end position="99"/>
    </location>
</feature>
<dbReference type="SUPFAM" id="SSF50978">
    <property type="entry name" value="WD40 repeat-like"/>
    <property type="match status" value="1"/>
</dbReference>
<organism evidence="5 6">
    <name type="scientific">Puccinia coronata f. sp. avenae</name>
    <dbReference type="NCBI Taxonomy" id="200324"/>
    <lineage>
        <taxon>Eukaryota</taxon>
        <taxon>Fungi</taxon>
        <taxon>Dikarya</taxon>
        <taxon>Basidiomycota</taxon>
        <taxon>Pucciniomycotina</taxon>
        <taxon>Pucciniomycetes</taxon>
        <taxon>Pucciniales</taxon>
        <taxon>Pucciniaceae</taxon>
        <taxon>Puccinia</taxon>
    </lineage>
</organism>
<evidence type="ECO:0000313" key="5">
    <source>
        <dbReference type="EMBL" id="PLW57513.1"/>
    </source>
</evidence>